<dbReference type="GeneID" id="28726183"/>
<feature type="domain" description="Ribonuclease H2 subunit B wHTH" evidence="7">
    <location>
        <begin position="118"/>
        <end position="256"/>
    </location>
</feature>
<comment type="subcellular location">
    <subcellularLocation>
        <location evidence="1">Nucleus</location>
    </subcellularLocation>
</comment>
<dbReference type="InterPro" id="IPR040456">
    <property type="entry name" value="RNase_H2_suB"/>
</dbReference>
<dbReference type="RefSeq" id="XP_017989814.1">
    <property type="nucleotide sequence ID" value="XM_018134325.1"/>
</dbReference>
<feature type="compositionally biased region" description="Polar residues" evidence="6">
    <location>
        <begin position="310"/>
        <end position="320"/>
    </location>
</feature>
<evidence type="ECO:0000313" key="9">
    <source>
        <dbReference type="EMBL" id="AMD22818.1"/>
    </source>
</evidence>
<dbReference type="InterPro" id="IPR041195">
    <property type="entry name" value="Rnh202_N"/>
</dbReference>
<evidence type="ECO:0000259" key="8">
    <source>
        <dbReference type="Pfam" id="PF17745"/>
    </source>
</evidence>
<reference evidence="9 10" key="1">
    <citation type="submission" date="2016-01" db="EMBL/GenBank/DDBJ databases">
        <title>Genome sequence of the yeast Holleya sinecauda.</title>
        <authorList>
            <person name="Dietrich F.S."/>
        </authorList>
    </citation>
    <scope>NUCLEOTIDE SEQUENCE [LARGE SCALE GENOMIC DNA]</scope>
    <source>
        <strain evidence="9 10">ATCC 58844</strain>
    </source>
</reference>
<evidence type="ECO:0000256" key="2">
    <source>
        <dbReference type="ARBA" id="ARBA00019062"/>
    </source>
</evidence>
<name>A0A109V129_9SACH</name>
<feature type="domain" description="Rnh202 triple barrel" evidence="8">
    <location>
        <begin position="15"/>
        <end position="114"/>
    </location>
</feature>
<dbReference type="STRING" id="45286.A0A109V129"/>
<evidence type="ECO:0000256" key="1">
    <source>
        <dbReference type="ARBA" id="ARBA00004123"/>
    </source>
</evidence>
<dbReference type="PANTHER" id="PTHR13383">
    <property type="entry name" value="RIBONUCLEASE H2 SUBUNIT B"/>
    <property type="match status" value="1"/>
</dbReference>
<dbReference type="GO" id="GO:0032299">
    <property type="term" value="C:ribonuclease H2 complex"/>
    <property type="evidence" value="ECO:0007669"/>
    <property type="project" value="InterPro"/>
</dbReference>
<evidence type="ECO:0000256" key="4">
    <source>
        <dbReference type="ARBA" id="ARBA00024778"/>
    </source>
</evidence>
<protein>
    <recommendedName>
        <fullName evidence="2">Ribonuclease H2 subunit B</fullName>
    </recommendedName>
    <alternativeName>
        <fullName evidence="5">Ribonuclease HI subunit B</fullName>
    </alternativeName>
</protein>
<evidence type="ECO:0000256" key="5">
    <source>
        <dbReference type="ARBA" id="ARBA00033464"/>
    </source>
</evidence>
<dbReference type="Pfam" id="PF17745">
    <property type="entry name" value="Ydr279_N"/>
    <property type="match status" value="1"/>
</dbReference>
<dbReference type="EMBL" id="CP014248">
    <property type="protein sequence ID" value="AMD22818.1"/>
    <property type="molecule type" value="Genomic_DNA"/>
</dbReference>
<evidence type="ECO:0000256" key="6">
    <source>
        <dbReference type="SAM" id="MobiDB-lite"/>
    </source>
</evidence>
<keyword evidence="10" id="KW-1185">Reference proteome</keyword>
<dbReference type="PANTHER" id="PTHR13383:SF11">
    <property type="entry name" value="RIBONUCLEASE H2 SUBUNIT B"/>
    <property type="match status" value="1"/>
</dbReference>
<gene>
    <name evidence="9" type="ORF">AW171_hschr84877</name>
</gene>
<dbReference type="GO" id="GO:0005654">
    <property type="term" value="C:nucleoplasm"/>
    <property type="evidence" value="ECO:0007669"/>
    <property type="project" value="TreeGrafter"/>
</dbReference>
<dbReference type="OrthoDB" id="29098at2759"/>
<accession>A0A109V129</accession>
<comment type="function">
    <text evidence="4">Non catalytic subunit of RNase H2, an endonuclease that specifically degrades the RNA of RNA:DNA hybrids. Participates in DNA replication, possibly by mediating the removal of lagging-strand Okazaki fragment RNA primers during DNA replication. Mediates the excision of single ribonucleotides from DNA:RNA duplexes.</text>
</comment>
<dbReference type="CDD" id="cd09270">
    <property type="entry name" value="RNase_H2-B"/>
    <property type="match status" value="1"/>
</dbReference>
<evidence type="ECO:0000259" key="7">
    <source>
        <dbReference type="Pfam" id="PF09468"/>
    </source>
</evidence>
<dbReference type="Proteomes" id="UP000243052">
    <property type="component" value="Chromosome viii"/>
</dbReference>
<keyword evidence="3" id="KW-0539">Nucleus</keyword>
<proteinExistence type="predicted"/>
<sequence length="340" mass="39204">MPTYVGLKPSSELVILPKCIGNSPIDIFEMPHPSNNTLKQPIKLFIHDNVVYQLQTKRFSHGSPYNQTEDDITDKYHYTADGQTYKSIVVVNKENPDEGIIVESGDFDYHTKYDLTYSLCRFYYRADVVSSEAEYCKENISLNIKPDSKYLTLRDFQDLLVDSDGSHWSRVPVDVLKVALEKICYTIEEAGEIYFKIVPEKMCQWVATRIPRILDVFPTSLPIPKDIPEEYLRDIQICWAVNLMISLLPRGLYWNLRKYTGPEVNVKLAFERMETYNREVVEKNKENQILIKAAMSVGLNHGSQRKQDRQSNSSTKPKLSNNKKKVAVGNGLIDGFFKKR</sequence>
<dbReference type="InterPro" id="IPR019024">
    <property type="entry name" value="RNase_H2_suB_wHTH"/>
</dbReference>
<evidence type="ECO:0000256" key="3">
    <source>
        <dbReference type="ARBA" id="ARBA00023242"/>
    </source>
</evidence>
<organism evidence="9 10">
    <name type="scientific">Eremothecium sinecaudum</name>
    <dbReference type="NCBI Taxonomy" id="45286"/>
    <lineage>
        <taxon>Eukaryota</taxon>
        <taxon>Fungi</taxon>
        <taxon>Dikarya</taxon>
        <taxon>Ascomycota</taxon>
        <taxon>Saccharomycotina</taxon>
        <taxon>Saccharomycetes</taxon>
        <taxon>Saccharomycetales</taxon>
        <taxon>Saccharomycetaceae</taxon>
        <taxon>Eremothecium</taxon>
    </lineage>
</organism>
<dbReference type="Pfam" id="PF09468">
    <property type="entry name" value="RNase_H2-Ydr279"/>
    <property type="match status" value="1"/>
</dbReference>
<dbReference type="GO" id="GO:0006401">
    <property type="term" value="P:RNA catabolic process"/>
    <property type="evidence" value="ECO:0007669"/>
    <property type="project" value="TreeGrafter"/>
</dbReference>
<dbReference type="AlphaFoldDB" id="A0A109V129"/>
<feature type="region of interest" description="Disordered" evidence="6">
    <location>
        <begin position="300"/>
        <end position="322"/>
    </location>
</feature>
<evidence type="ECO:0000313" key="10">
    <source>
        <dbReference type="Proteomes" id="UP000243052"/>
    </source>
</evidence>